<keyword evidence="3" id="KW-1185">Reference proteome</keyword>
<sequence length="291" mass="32672">MSLLNSRWAPGNSTSYNSYNQYGTNNSNGSNYQPSRHTNPRTHSVPTPNASPSRSGPTYSQSQLQSNNNNNGLLPPAEELARFMKIISRLRWKLPFLAEAYRLATIPPDPSSLSTTSEAQIMFKIDFFEYYALLERAIVHLLAVFNITVSSSTRGRPSYTNNAGVGASLHRYHANVLSALEEESSPLTPVLGSGLVYEQLRQAKELRNRWKTADMTRDEVLRDPVGDRDVVRPLESYDLEGILSGIFGGLEEGFVRAREHVKLCRRVGEDVEIGREEGWEFMVDAMDWEAV</sequence>
<evidence type="ECO:0000256" key="1">
    <source>
        <dbReference type="SAM" id="MobiDB-lite"/>
    </source>
</evidence>
<name>A0A1Q5U4F3_9EURO</name>
<accession>A0A1Q5U4F3</accession>
<reference evidence="2 3" key="1">
    <citation type="submission" date="2016-10" db="EMBL/GenBank/DDBJ databases">
        <title>Genome sequence of the ascomycete fungus Penicillium subrubescens.</title>
        <authorList>
            <person name="De Vries R.P."/>
            <person name="Peng M."/>
            <person name="Dilokpimol A."/>
            <person name="Hilden K."/>
            <person name="Makela M.R."/>
            <person name="Grigoriev I."/>
            <person name="Riley R."/>
            <person name="Granchi Z."/>
        </authorList>
    </citation>
    <scope>NUCLEOTIDE SEQUENCE [LARGE SCALE GENOMIC DNA]</scope>
    <source>
        <strain evidence="2 3">CBS 132785</strain>
    </source>
</reference>
<dbReference type="AlphaFoldDB" id="A0A1Q5U4F3"/>
<feature type="compositionally biased region" description="Polar residues" evidence="1">
    <location>
        <begin position="19"/>
        <end position="59"/>
    </location>
</feature>
<dbReference type="STRING" id="1316194.A0A1Q5U4F3"/>
<evidence type="ECO:0000313" key="2">
    <source>
        <dbReference type="EMBL" id="OKP07347.1"/>
    </source>
</evidence>
<dbReference type="EMBL" id="MNBE01000582">
    <property type="protein sequence ID" value="OKP07347.1"/>
    <property type="molecule type" value="Genomic_DNA"/>
</dbReference>
<feature type="compositionally biased region" description="Low complexity" evidence="1">
    <location>
        <begin position="60"/>
        <end position="73"/>
    </location>
</feature>
<feature type="region of interest" description="Disordered" evidence="1">
    <location>
        <begin position="19"/>
        <end position="73"/>
    </location>
</feature>
<comment type="caution">
    <text evidence="2">The sequence shown here is derived from an EMBL/GenBank/DDBJ whole genome shotgun (WGS) entry which is preliminary data.</text>
</comment>
<dbReference type="Proteomes" id="UP000186955">
    <property type="component" value="Unassembled WGS sequence"/>
</dbReference>
<organism evidence="2 3">
    <name type="scientific">Penicillium subrubescens</name>
    <dbReference type="NCBI Taxonomy" id="1316194"/>
    <lineage>
        <taxon>Eukaryota</taxon>
        <taxon>Fungi</taxon>
        <taxon>Dikarya</taxon>
        <taxon>Ascomycota</taxon>
        <taxon>Pezizomycotina</taxon>
        <taxon>Eurotiomycetes</taxon>
        <taxon>Eurotiomycetidae</taxon>
        <taxon>Eurotiales</taxon>
        <taxon>Aspergillaceae</taxon>
        <taxon>Penicillium</taxon>
    </lineage>
</organism>
<evidence type="ECO:0000313" key="3">
    <source>
        <dbReference type="Proteomes" id="UP000186955"/>
    </source>
</evidence>
<proteinExistence type="predicted"/>
<dbReference type="OrthoDB" id="3858188at2759"/>
<protein>
    <submittedName>
        <fullName evidence="2">Uncharacterized protein</fullName>
    </submittedName>
</protein>
<gene>
    <name evidence="2" type="ORF">PENSUB_5936</name>
</gene>